<sequence length="133" mass="15467">MTRIRSILRNLVKTIISDTPSPIINFIKLIVHHISQAIIACIKIIFERTNITCGFREITSVYVFHSFPQGIYRLVVHFSAYIQTFFGRLLCLWILKLLLHDVDHELLDLVCGLRHVCFQELAVLGLLVHRDRD</sequence>
<evidence type="ECO:0000313" key="2">
    <source>
        <dbReference type="Proteomes" id="UP001634393"/>
    </source>
</evidence>
<accession>A0ABD3SMQ3</accession>
<name>A0ABD3SMQ3_9LAMI</name>
<dbReference type="Proteomes" id="UP001634393">
    <property type="component" value="Unassembled WGS sequence"/>
</dbReference>
<gene>
    <name evidence="1" type="ORF">ACJIZ3_021705</name>
</gene>
<dbReference type="AlphaFoldDB" id="A0ABD3SMQ3"/>
<dbReference type="EMBL" id="JBJXBP010000006">
    <property type="protein sequence ID" value="KAL3825676.1"/>
    <property type="molecule type" value="Genomic_DNA"/>
</dbReference>
<evidence type="ECO:0000313" key="1">
    <source>
        <dbReference type="EMBL" id="KAL3825676.1"/>
    </source>
</evidence>
<proteinExistence type="predicted"/>
<protein>
    <submittedName>
        <fullName evidence="1">Uncharacterized protein</fullName>
    </submittedName>
</protein>
<reference evidence="1 2" key="1">
    <citation type="submission" date="2024-12" db="EMBL/GenBank/DDBJ databases">
        <title>The unique morphological basis and parallel evolutionary history of personate flowers in Penstemon.</title>
        <authorList>
            <person name="Depatie T.H."/>
            <person name="Wessinger C.A."/>
        </authorList>
    </citation>
    <scope>NUCLEOTIDE SEQUENCE [LARGE SCALE GENOMIC DNA]</scope>
    <source>
        <strain evidence="1">WTNN_2</strain>
        <tissue evidence="1">Leaf</tissue>
    </source>
</reference>
<organism evidence="1 2">
    <name type="scientific">Penstemon smallii</name>
    <dbReference type="NCBI Taxonomy" id="265156"/>
    <lineage>
        <taxon>Eukaryota</taxon>
        <taxon>Viridiplantae</taxon>
        <taxon>Streptophyta</taxon>
        <taxon>Embryophyta</taxon>
        <taxon>Tracheophyta</taxon>
        <taxon>Spermatophyta</taxon>
        <taxon>Magnoliopsida</taxon>
        <taxon>eudicotyledons</taxon>
        <taxon>Gunneridae</taxon>
        <taxon>Pentapetalae</taxon>
        <taxon>asterids</taxon>
        <taxon>lamiids</taxon>
        <taxon>Lamiales</taxon>
        <taxon>Plantaginaceae</taxon>
        <taxon>Cheloneae</taxon>
        <taxon>Penstemon</taxon>
    </lineage>
</organism>
<keyword evidence="2" id="KW-1185">Reference proteome</keyword>
<comment type="caution">
    <text evidence="1">The sequence shown here is derived from an EMBL/GenBank/DDBJ whole genome shotgun (WGS) entry which is preliminary data.</text>
</comment>